<gene>
    <name evidence="1" type="ORF">EURHEDRAFT_417649</name>
</gene>
<sequence length="161" mass="18576">MGTPHIGSTIADWTMPLMCLGNVLHRANKDIVKVLRPGSEVLVNLQQEFPTMLEDYRRNHNKKIEISFFFEGLPVTGIRKYPITPLSSALIPIAVSTVTTCKSLSLPVPEIRAMWLLVISYGYGWKYCRENVKRRFRLRFFRNLSLSRSLQISRILECISY</sequence>
<protein>
    <submittedName>
        <fullName evidence="1">Uncharacterized protein</fullName>
    </submittedName>
</protein>
<dbReference type="Proteomes" id="UP000019804">
    <property type="component" value="Unassembled WGS sequence"/>
</dbReference>
<dbReference type="GeneID" id="63698380"/>
<dbReference type="HOGENOM" id="CLU_1643344_0_0_1"/>
<dbReference type="RefSeq" id="XP_040633928.1">
    <property type="nucleotide sequence ID" value="XM_040783256.1"/>
</dbReference>
<reference evidence="2" key="1">
    <citation type="journal article" date="2014" name="Nat. Commun.">
        <title>Genomic adaptations of the halophilic Dead Sea filamentous fungus Eurotium rubrum.</title>
        <authorList>
            <person name="Kis-Papo T."/>
            <person name="Weig A.R."/>
            <person name="Riley R."/>
            <person name="Persoh D."/>
            <person name="Salamov A."/>
            <person name="Sun H."/>
            <person name="Lipzen A."/>
            <person name="Wasser S.P."/>
            <person name="Rambold G."/>
            <person name="Grigoriev I.V."/>
            <person name="Nevo E."/>
        </authorList>
    </citation>
    <scope>NUCLEOTIDE SEQUENCE [LARGE SCALE GENOMIC DNA]</scope>
    <source>
        <strain evidence="2">CBS 135680</strain>
    </source>
</reference>
<proteinExistence type="predicted"/>
<dbReference type="AlphaFoldDB" id="A0A017RZM5"/>
<evidence type="ECO:0000313" key="1">
    <source>
        <dbReference type="EMBL" id="EYE90238.1"/>
    </source>
</evidence>
<name>A0A017RZM5_ASPRC</name>
<accession>A0A017RZM5</accession>
<evidence type="ECO:0000313" key="2">
    <source>
        <dbReference type="Proteomes" id="UP000019804"/>
    </source>
</evidence>
<dbReference type="OrthoDB" id="427518at2759"/>
<organism evidence="1 2">
    <name type="scientific">Aspergillus ruber (strain CBS 135680)</name>
    <dbReference type="NCBI Taxonomy" id="1388766"/>
    <lineage>
        <taxon>Eukaryota</taxon>
        <taxon>Fungi</taxon>
        <taxon>Dikarya</taxon>
        <taxon>Ascomycota</taxon>
        <taxon>Pezizomycotina</taxon>
        <taxon>Eurotiomycetes</taxon>
        <taxon>Eurotiomycetidae</taxon>
        <taxon>Eurotiales</taxon>
        <taxon>Aspergillaceae</taxon>
        <taxon>Aspergillus</taxon>
        <taxon>Aspergillus subgen. Aspergillus</taxon>
    </lineage>
</organism>
<keyword evidence="2" id="KW-1185">Reference proteome</keyword>
<dbReference type="EMBL" id="KK088465">
    <property type="protein sequence ID" value="EYE90238.1"/>
    <property type="molecule type" value="Genomic_DNA"/>
</dbReference>